<keyword evidence="3" id="KW-1185">Reference proteome</keyword>
<dbReference type="GeneID" id="94338162"/>
<gene>
    <name evidence="2" type="ORF">BdWA1_003866</name>
</gene>
<evidence type="ECO:0000313" key="2">
    <source>
        <dbReference type="EMBL" id="KAK2194660.1"/>
    </source>
</evidence>
<dbReference type="SUPFAM" id="SSF50249">
    <property type="entry name" value="Nucleic acid-binding proteins"/>
    <property type="match status" value="1"/>
</dbReference>
<dbReference type="Pfam" id="PF14551">
    <property type="entry name" value="MCM_N"/>
    <property type="match status" value="1"/>
</dbReference>
<dbReference type="Proteomes" id="UP001214638">
    <property type="component" value="Unassembled WGS sequence"/>
</dbReference>
<organism evidence="2 3">
    <name type="scientific">Babesia duncani</name>
    <dbReference type="NCBI Taxonomy" id="323732"/>
    <lineage>
        <taxon>Eukaryota</taxon>
        <taxon>Sar</taxon>
        <taxon>Alveolata</taxon>
        <taxon>Apicomplexa</taxon>
        <taxon>Aconoidasida</taxon>
        <taxon>Piroplasmida</taxon>
        <taxon>Babesiidae</taxon>
        <taxon>Babesia</taxon>
    </lineage>
</organism>
<feature type="domain" description="MCM N-terminal" evidence="1">
    <location>
        <begin position="6"/>
        <end position="66"/>
    </location>
</feature>
<dbReference type="RefSeq" id="XP_067801504.1">
    <property type="nucleotide sequence ID" value="XM_067948873.1"/>
</dbReference>
<reference evidence="2" key="1">
    <citation type="journal article" date="2023" name="Nat. Microbiol.">
        <title>Babesia duncani multi-omics identifies virulence factors and drug targets.</title>
        <authorList>
            <person name="Singh P."/>
            <person name="Lonardi S."/>
            <person name="Liang Q."/>
            <person name="Vydyam P."/>
            <person name="Khabirova E."/>
            <person name="Fang T."/>
            <person name="Gihaz S."/>
            <person name="Thekkiniath J."/>
            <person name="Munshi M."/>
            <person name="Abel S."/>
            <person name="Ciampossin L."/>
            <person name="Batugedara G."/>
            <person name="Gupta M."/>
            <person name="Lu X.M."/>
            <person name="Lenz T."/>
            <person name="Chakravarty S."/>
            <person name="Cornillot E."/>
            <person name="Hu Y."/>
            <person name="Ma W."/>
            <person name="Gonzalez L.M."/>
            <person name="Sanchez S."/>
            <person name="Estrada K."/>
            <person name="Sanchez-Flores A."/>
            <person name="Montero E."/>
            <person name="Harb O.S."/>
            <person name="Le Roch K.G."/>
            <person name="Mamoun C.B."/>
        </authorList>
    </citation>
    <scope>NUCLEOTIDE SEQUENCE</scope>
    <source>
        <strain evidence="2">WA1</strain>
    </source>
</reference>
<name>A0AAD9PGY7_9APIC</name>
<evidence type="ECO:0000259" key="1">
    <source>
        <dbReference type="Pfam" id="PF14551"/>
    </source>
</evidence>
<accession>A0AAD9PGY7</accession>
<evidence type="ECO:0000313" key="3">
    <source>
        <dbReference type="Proteomes" id="UP001214638"/>
    </source>
</evidence>
<dbReference type="EMBL" id="JALLKP010000068">
    <property type="protein sequence ID" value="KAK2194660.1"/>
    <property type="molecule type" value="Genomic_DNA"/>
</dbReference>
<dbReference type="KEGG" id="bdw:94338162"/>
<proteinExistence type="predicted"/>
<comment type="caution">
    <text evidence="2">The sequence shown here is derived from an EMBL/GenBank/DDBJ whole genome shotgun (WGS) entry which is preliminary data.</text>
</comment>
<dbReference type="AlphaFoldDB" id="A0AAD9PGY7"/>
<sequence>MTQQEIKNCTRRILNVHMDDIRQYFLNEFDDRNLYEGLMTNTYRYMEILYAAADNCLERINKKTNENGESLTLNNGEEVIDTVEELRERRMKQSKLPVYLYANFEIWLIPGEDVPINIKNVDADRVGSLSLIEADVTRVGLLKPRVQVATYECDTCHNHTYKAVEGPNFMPLTDCTICLGAKNVRGTLKFHPKFVFLH</sequence>
<dbReference type="InterPro" id="IPR012340">
    <property type="entry name" value="NA-bd_OB-fold"/>
</dbReference>
<dbReference type="InterPro" id="IPR027925">
    <property type="entry name" value="MCM_N"/>
</dbReference>
<protein>
    <submittedName>
        <fullName evidence="2">Bifunctional Mini-chromosome maintenance protein/MCM N-terminal domain/Nucleic acid-binding</fullName>
    </submittedName>
</protein>